<dbReference type="RefSeq" id="WP_117777105.1">
    <property type="nucleotide sequence ID" value="NZ_JAWRJJ010000414.1"/>
</dbReference>
<comment type="caution">
    <text evidence="1">The sequence shown here is derived from an EMBL/GenBank/DDBJ whole genome shotgun (WGS) entry which is preliminary data.</text>
</comment>
<gene>
    <name evidence="1" type="ORF">DWV29_04180</name>
</gene>
<sequence>MKQKKQLFLSILLILGIALCLWTGRDRKPDPLPQASRPGTVTLASNGCCFWAENIRVWLDGPESGPVEISFDPALSENDVFSHPLTDAPGGPLELNVEFHCFYGDDCLFSMPVKHFDSFDELEQNGVLLYFQEHDDMYLNVISGDYHGRYKMGSSDNRWSFSAAPNLSF</sequence>
<organism evidence="1 2">
    <name type="scientific">Enterocloster asparagiformis</name>
    <dbReference type="NCBI Taxonomy" id="333367"/>
    <lineage>
        <taxon>Bacteria</taxon>
        <taxon>Bacillati</taxon>
        <taxon>Bacillota</taxon>
        <taxon>Clostridia</taxon>
        <taxon>Lachnospirales</taxon>
        <taxon>Lachnospiraceae</taxon>
        <taxon>Enterocloster</taxon>
    </lineage>
</organism>
<dbReference type="Proteomes" id="UP000283880">
    <property type="component" value="Unassembled WGS sequence"/>
</dbReference>
<evidence type="ECO:0000313" key="1">
    <source>
        <dbReference type="EMBL" id="RGX31997.1"/>
    </source>
</evidence>
<evidence type="ECO:0000313" key="2">
    <source>
        <dbReference type="Proteomes" id="UP000283880"/>
    </source>
</evidence>
<accession>A0A413FJN4</accession>
<reference evidence="1 2" key="1">
    <citation type="submission" date="2018-08" db="EMBL/GenBank/DDBJ databases">
        <title>A genome reference for cultivated species of the human gut microbiota.</title>
        <authorList>
            <person name="Zou Y."/>
            <person name="Xue W."/>
            <person name="Luo G."/>
        </authorList>
    </citation>
    <scope>NUCLEOTIDE SEQUENCE [LARGE SCALE GENOMIC DNA]</scope>
    <source>
        <strain evidence="1 2">AF04-15</strain>
    </source>
</reference>
<dbReference type="EMBL" id="QSBM01000002">
    <property type="protein sequence ID" value="RGX31997.1"/>
    <property type="molecule type" value="Genomic_DNA"/>
</dbReference>
<protein>
    <submittedName>
        <fullName evidence="1">Uncharacterized protein</fullName>
    </submittedName>
</protein>
<name>A0A413FJN4_9FIRM</name>
<dbReference type="AlphaFoldDB" id="A0A413FJN4"/>
<proteinExistence type="predicted"/>